<dbReference type="PANTHER" id="PTHR33620">
    <property type="entry name" value="UREASE ACCESSORY PROTEIN F"/>
    <property type="match status" value="1"/>
</dbReference>
<gene>
    <name evidence="1" type="ORF">RJ641_016558</name>
</gene>
<evidence type="ECO:0000313" key="2">
    <source>
        <dbReference type="Proteomes" id="UP001370490"/>
    </source>
</evidence>
<dbReference type="Gene3D" id="1.10.4190.10">
    <property type="entry name" value="Urease accessory protein UreF"/>
    <property type="match status" value="1"/>
</dbReference>
<keyword evidence="2" id="KW-1185">Reference proteome</keyword>
<protein>
    <submittedName>
        <fullName evidence="1">Uncharacterized protein</fullName>
    </submittedName>
</protein>
<dbReference type="AlphaFoldDB" id="A0AAN8YYT3"/>
<proteinExistence type="predicted"/>
<sequence length="132" mass="14714">MERSDGDYLQGSVSWKVCVEVLGGADCALAPVEDQRELVEKSKSIALREAFLQWSEWQLCDSIPPTGGFAYSFGLEAAVRTCIISDPEDLRICIVHVLNNTGSLLLPLVYSKIYLSVAQHMAWELKIQESHK</sequence>
<comment type="caution">
    <text evidence="1">The sequence shown here is derived from an EMBL/GenBank/DDBJ whole genome shotgun (WGS) entry which is preliminary data.</text>
</comment>
<evidence type="ECO:0000313" key="1">
    <source>
        <dbReference type="EMBL" id="KAK6918136.1"/>
    </source>
</evidence>
<dbReference type="InterPro" id="IPR038277">
    <property type="entry name" value="UreF_sf"/>
</dbReference>
<organism evidence="1 2">
    <name type="scientific">Dillenia turbinata</name>
    <dbReference type="NCBI Taxonomy" id="194707"/>
    <lineage>
        <taxon>Eukaryota</taxon>
        <taxon>Viridiplantae</taxon>
        <taxon>Streptophyta</taxon>
        <taxon>Embryophyta</taxon>
        <taxon>Tracheophyta</taxon>
        <taxon>Spermatophyta</taxon>
        <taxon>Magnoliopsida</taxon>
        <taxon>eudicotyledons</taxon>
        <taxon>Gunneridae</taxon>
        <taxon>Pentapetalae</taxon>
        <taxon>Dilleniales</taxon>
        <taxon>Dilleniaceae</taxon>
        <taxon>Dillenia</taxon>
    </lineage>
</organism>
<dbReference type="PANTHER" id="PTHR33620:SF1">
    <property type="entry name" value="UREASE ACCESSORY PROTEIN F"/>
    <property type="match status" value="1"/>
</dbReference>
<dbReference type="EMBL" id="JBAMMX010000022">
    <property type="protein sequence ID" value="KAK6918136.1"/>
    <property type="molecule type" value="Genomic_DNA"/>
</dbReference>
<accession>A0AAN8YYT3</accession>
<reference evidence="1 2" key="1">
    <citation type="submission" date="2023-12" db="EMBL/GenBank/DDBJ databases">
        <title>A high-quality genome assembly for Dillenia turbinata (Dilleniales).</title>
        <authorList>
            <person name="Chanderbali A."/>
        </authorList>
    </citation>
    <scope>NUCLEOTIDE SEQUENCE [LARGE SCALE GENOMIC DNA]</scope>
    <source>
        <strain evidence="1">LSX21</strain>
        <tissue evidence="1">Leaf</tissue>
    </source>
</reference>
<dbReference type="Proteomes" id="UP001370490">
    <property type="component" value="Unassembled WGS sequence"/>
</dbReference>
<name>A0AAN8YYT3_9MAGN</name>